<dbReference type="GeneID" id="6008454"/>
<dbReference type="RefSeq" id="XP_001831972.2">
    <property type="nucleotide sequence ID" value="XM_001831920.2"/>
</dbReference>
<evidence type="ECO:0000256" key="1">
    <source>
        <dbReference type="SAM" id="MobiDB-lite"/>
    </source>
</evidence>
<accession>A8NAX0</accession>
<reference evidence="2 3" key="1">
    <citation type="journal article" date="2010" name="Proc. Natl. Acad. Sci. U.S.A.">
        <title>Insights into evolution of multicellular fungi from the assembled chromosomes of the mushroom Coprinopsis cinerea (Coprinus cinereus).</title>
        <authorList>
            <person name="Stajich J.E."/>
            <person name="Wilke S.K."/>
            <person name="Ahren D."/>
            <person name="Au C.H."/>
            <person name="Birren B.W."/>
            <person name="Borodovsky M."/>
            <person name="Burns C."/>
            <person name="Canback B."/>
            <person name="Casselton L.A."/>
            <person name="Cheng C.K."/>
            <person name="Deng J."/>
            <person name="Dietrich F.S."/>
            <person name="Fargo D.C."/>
            <person name="Farman M.L."/>
            <person name="Gathman A.C."/>
            <person name="Goldberg J."/>
            <person name="Guigo R."/>
            <person name="Hoegger P.J."/>
            <person name="Hooker J.B."/>
            <person name="Huggins A."/>
            <person name="James T.Y."/>
            <person name="Kamada T."/>
            <person name="Kilaru S."/>
            <person name="Kodira C."/>
            <person name="Kues U."/>
            <person name="Kupfer D."/>
            <person name="Kwan H.S."/>
            <person name="Lomsadze A."/>
            <person name="Li W."/>
            <person name="Lilly W.W."/>
            <person name="Ma L.J."/>
            <person name="Mackey A.J."/>
            <person name="Manning G."/>
            <person name="Martin F."/>
            <person name="Muraguchi H."/>
            <person name="Natvig D.O."/>
            <person name="Palmerini H."/>
            <person name="Ramesh M.A."/>
            <person name="Rehmeyer C.J."/>
            <person name="Roe B.A."/>
            <person name="Shenoy N."/>
            <person name="Stanke M."/>
            <person name="Ter-Hovhannisyan V."/>
            <person name="Tunlid A."/>
            <person name="Velagapudi R."/>
            <person name="Vision T.J."/>
            <person name="Zeng Q."/>
            <person name="Zolan M.E."/>
            <person name="Pukkila P.J."/>
        </authorList>
    </citation>
    <scope>NUCLEOTIDE SEQUENCE [LARGE SCALE GENOMIC DNA]</scope>
    <source>
        <strain evidence="3">Okayama-7 / 130 / ATCC MYA-4618 / FGSC 9003</strain>
    </source>
</reference>
<dbReference type="InParanoid" id="A8NAX0"/>
<dbReference type="VEuPathDB" id="FungiDB:CC1G_07023"/>
<feature type="region of interest" description="Disordered" evidence="1">
    <location>
        <begin position="1"/>
        <end position="21"/>
    </location>
</feature>
<dbReference type="OrthoDB" id="3002966at2759"/>
<dbReference type="KEGG" id="cci:CC1G_07023"/>
<sequence length="272" mass="29318">MPSLPAPPPPVLHPSSSRTIRLQSQPARVNMTVFLEDEKAEKSTADDLPVVVTSSYGTAVNRPRHPPASTPTPAIYRFTPWTGTSMLILPPQDEPNQQPLYRITVELDLNPFLPVSTVTRIERVGGRPSPGSEGAGVVAEFSMSMNRKRGTLTMPSTGISTRLSKVIRSVGSGSGKVFEWTFRDVVLKWDCTEVLQDGSGMLVCYRVLANSASTGPGGIPLRQEIQIATFVTPPLDGSPPLPDATLTVFPQGHAVMDQLVLSGLVAVRILVR</sequence>
<dbReference type="EMBL" id="AACS02000009">
    <property type="protein sequence ID" value="EAU89871.2"/>
    <property type="molecule type" value="Genomic_DNA"/>
</dbReference>
<feature type="compositionally biased region" description="Pro residues" evidence="1">
    <location>
        <begin position="1"/>
        <end position="12"/>
    </location>
</feature>
<name>A8NAX0_COPC7</name>
<protein>
    <submittedName>
        <fullName evidence="2">Uncharacterized protein</fullName>
    </submittedName>
</protein>
<keyword evidence="3" id="KW-1185">Reference proteome</keyword>
<evidence type="ECO:0000313" key="3">
    <source>
        <dbReference type="Proteomes" id="UP000001861"/>
    </source>
</evidence>
<dbReference type="Proteomes" id="UP000001861">
    <property type="component" value="Unassembled WGS sequence"/>
</dbReference>
<comment type="caution">
    <text evidence="2">The sequence shown here is derived from an EMBL/GenBank/DDBJ whole genome shotgun (WGS) entry which is preliminary data.</text>
</comment>
<gene>
    <name evidence="2" type="ORF">CC1G_07023</name>
</gene>
<dbReference type="AlphaFoldDB" id="A8NAX0"/>
<dbReference type="eggNOG" id="ENOG502R1DK">
    <property type="taxonomic scope" value="Eukaryota"/>
</dbReference>
<proteinExistence type="predicted"/>
<organism evidence="2 3">
    <name type="scientific">Coprinopsis cinerea (strain Okayama-7 / 130 / ATCC MYA-4618 / FGSC 9003)</name>
    <name type="common">Inky cap fungus</name>
    <name type="synonym">Hormographiella aspergillata</name>
    <dbReference type="NCBI Taxonomy" id="240176"/>
    <lineage>
        <taxon>Eukaryota</taxon>
        <taxon>Fungi</taxon>
        <taxon>Dikarya</taxon>
        <taxon>Basidiomycota</taxon>
        <taxon>Agaricomycotina</taxon>
        <taxon>Agaricomycetes</taxon>
        <taxon>Agaricomycetidae</taxon>
        <taxon>Agaricales</taxon>
        <taxon>Agaricineae</taxon>
        <taxon>Psathyrellaceae</taxon>
        <taxon>Coprinopsis</taxon>
    </lineage>
</organism>
<dbReference type="OMA" id="EFELAVM"/>
<dbReference type="HOGENOM" id="CLU_094652_0_0_1"/>
<evidence type="ECO:0000313" key="2">
    <source>
        <dbReference type="EMBL" id="EAU89871.2"/>
    </source>
</evidence>